<sequence>MMESPPLPLPTLYCISQASPIMGFTLRPVTRGGGPAPLLTMAPWGPKRLRCCTVSMPPPPATPPSSTYTARINLRTQAPTPQGPEVSLVPTVRGRWPTCTDRAARTQL</sequence>
<evidence type="ECO:0000313" key="1">
    <source>
        <dbReference type="EMBL" id="TNN86834.1"/>
    </source>
</evidence>
<reference evidence="1 2" key="1">
    <citation type="submission" date="2019-03" db="EMBL/GenBank/DDBJ databases">
        <title>First draft genome of Liparis tanakae, snailfish: a comprehensive survey of snailfish specific genes.</title>
        <authorList>
            <person name="Kim W."/>
            <person name="Song I."/>
            <person name="Jeong J.-H."/>
            <person name="Kim D."/>
            <person name="Kim S."/>
            <person name="Ryu S."/>
            <person name="Song J.Y."/>
            <person name="Lee S.K."/>
        </authorList>
    </citation>
    <scope>NUCLEOTIDE SEQUENCE [LARGE SCALE GENOMIC DNA]</scope>
    <source>
        <tissue evidence="1">Muscle</tissue>
    </source>
</reference>
<comment type="caution">
    <text evidence="1">The sequence shown here is derived from an EMBL/GenBank/DDBJ whole genome shotgun (WGS) entry which is preliminary data.</text>
</comment>
<name>A0A4Z2JAJ9_9TELE</name>
<accession>A0A4Z2JAJ9</accession>
<dbReference type="AlphaFoldDB" id="A0A4Z2JAJ9"/>
<organism evidence="1 2">
    <name type="scientific">Liparis tanakae</name>
    <name type="common">Tanaka's snailfish</name>
    <dbReference type="NCBI Taxonomy" id="230148"/>
    <lineage>
        <taxon>Eukaryota</taxon>
        <taxon>Metazoa</taxon>
        <taxon>Chordata</taxon>
        <taxon>Craniata</taxon>
        <taxon>Vertebrata</taxon>
        <taxon>Euteleostomi</taxon>
        <taxon>Actinopterygii</taxon>
        <taxon>Neopterygii</taxon>
        <taxon>Teleostei</taxon>
        <taxon>Neoteleostei</taxon>
        <taxon>Acanthomorphata</taxon>
        <taxon>Eupercaria</taxon>
        <taxon>Perciformes</taxon>
        <taxon>Cottioidei</taxon>
        <taxon>Cottales</taxon>
        <taxon>Liparidae</taxon>
        <taxon>Liparis</taxon>
    </lineage>
</organism>
<gene>
    <name evidence="1" type="ORF">EYF80_003017</name>
</gene>
<keyword evidence="2" id="KW-1185">Reference proteome</keyword>
<evidence type="ECO:0000313" key="2">
    <source>
        <dbReference type="Proteomes" id="UP000314294"/>
    </source>
</evidence>
<dbReference type="EMBL" id="SRLO01000013">
    <property type="protein sequence ID" value="TNN86834.1"/>
    <property type="molecule type" value="Genomic_DNA"/>
</dbReference>
<protein>
    <submittedName>
        <fullName evidence="1">Uncharacterized protein</fullName>
    </submittedName>
</protein>
<dbReference type="Proteomes" id="UP000314294">
    <property type="component" value="Unassembled WGS sequence"/>
</dbReference>
<proteinExistence type="predicted"/>